<dbReference type="Pfam" id="PF00561">
    <property type="entry name" value="Abhydrolase_1"/>
    <property type="match status" value="1"/>
</dbReference>
<accession>A0ABX5SWV4</accession>
<sequence length="255" mass="26649">MTLATPQTFEPDGRAIPFVDEGEGPAVVLLPGRGLNISYLGTLAHVLVEEGFRIVRIGSRTPVSDAAVTMHDLAQDVVDVLDQLSLDSAWIGGHAFGGAVARTVALDHPDRTEGILLLGVEGGEPVAADVAEALQAAFTDAAPLEAMPVLAGGGVDPTWAWNVFSRARANAVEPMQTAALAATAEEEWVPLAPSLPVLILQGTDDRVTVPANGDRLQASAADRASAARIDGGGYLFPMTHPGEIGMQIEDYLAWD</sequence>
<proteinExistence type="predicted"/>
<dbReference type="EMBL" id="CP038266">
    <property type="protein sequence ID" value="QBR89304.1"/>
    <property type="molecule type" value="Genomic_DNA"/>
</dbReference>
<keyword evidence="3" id="KW-1185">Reference proteome</keyword>
<dbReference type="GO" id="GO:0016787">
    <property type="term" value="F:hydrolase activity"/>
    <property type="evidence" value="ECO:0007669"/>
    <property type="project" value="UniProtKB-KW"/>
</dbReference>
<dbReference type="Proteomes" id="UP000295748">
    <property type="component" value="Chromosome"/>
</dbReference>
<evidence type="ECO:0000313" key="3">
    <source>
        <dbReference type="Proteomes" id="UP000295748"/>
    </source>
</evidence>
<keyword evidence="2" id="KW-0378">Hydrolase</keyword>
<dbReference type="InterPro" id="IPR050471">
    <property type="entry name" value="AB_hydrolase"/>
</dbReference>
<dbReference type="PANTHER" id="PTHR43433">
    <property type="entry name" value="HYDROLASE, ALPHA/BETA FOLD FAMILY PROTEIN"/>
    <property type="match status" value="1"/>
</dbReference>
<dbReference type="Gene3D" id="3.40.50.1820">
    <property type="entry name" value="alpha/beta hydrolase"/>
    <property type="match status" value="1"/>
</dbReference>
<dbReference type="InterPro" id="IPR029058">
    <property type="entry name" value="AB_hydrolase_fold"/>
</dbReference>
<dbReference type="PRINTS" id="PR00111">
    <property type="entry name" value="ABHYDROLASE"/>
</dbReference>
<organism evidence="2 3">
    <name type="scientific">Microbacterium wangchenii</name>
    <dbReference type="NCBI Taxonomy" id="2541726"/>
    <lineage>
        <taxon>Bacteria</taxon>
        <taxon>Bacillati</taxon>
        <taxon>Actinomycetota</taxon>
        <taxon>Actinomycetes</taxon>
        <taxon>Micrococcales</taxon>
        <taxon>Microbacteriaceae</taxon>
        <taxon>Microbacterium</taxon>
    </lineage>
</organism>
<name>A0ABX5SWV4_9MICO</name>
<dbReference type="SUPFAM" id="SSF53474">
    <property type="entry name" value="alpha/beta-Hydrolases"/>
    <property type="match status" value="1"/>
</dbReference>
<gene>
    <name evidence="2" type="ORF">E4K62_11810</name>
</gene>
<evidence type="ECO:0000313" key="2">
    <source>
        <dbReference type="EMBL" id="QBR89304.1"/>
    </source>
</evidence>
<dbReference type="PANTHER" id="PTHR43433:SF5">
    <property type="entry name" value="AB HYDROLASE-1 DOMAIN-CONTAINING PROTEIN"/>
    <property type="match status" value="1"/>
</dbReference>
<dbReference type="InterPro" id="IPR000073">
    <property type="entry name" value="AB_hydrolase_1"/>
</dbReference>
<protein>
    <submittedName>
        <fullName evidence="2">Alpha/beta hydrolase</fullName>
    </submittedName>
</protein>
<dbReference type="RefSeq" id="WP_135067664.1">
    <property type="nucleotide sequence ID" value="NZ_CP038266.1"/>
</dbReference>
<reference evidence="2 3" key="1">
    <citation type="submission" date="2019-03" db="EMBL/GenBank/DDBJ databases">
        <authorList>
            <person name="Dong K."/>
        </authorList>
    </citation>
    <scope>NUCLEOTIDE SEQUENCE [LARGE SCALE GENOMIC DNA]</scope>
    <source>
        <strain evidence="3">dk512</strain>
    </source>
</reference>
<feature type="domain" description="AB hydrolase-1" evidence="1">
    <location>
        <begin position="58"/>
        <end position="120"/>
    </location>
</feature>
<evidence type="ECO:0000259" key="1">
    <source>
        <dbReference type="Pfam" id="PF00561"/>
    </source>
</evidence>